<name>A0A7J6M8Z7_PERCH</name>
<sequence length="183" mass="20711">MSGFNRAMFLDVDGVLHPFPMDLTPSKENDTMQCLDSSCMNELSRIVQSTGASIVLSSSWRFFESTRDRLQECLANYCIPPFQQWIAADATRDVRDRMDLIMEFVQTHPDAVKHGWVVLDDADLAAGHDSLVAEVFKQHFVKTDPMVGLTKELADKAIAVLLENDSPTNKCDKYFFMALRLRS</sequence>
<dbReference type="OrthoDB" id="410307at2759"/>
<dbReference type="Proteomes" id="UP000591131">
    <property type="component" value="Unassembled WGS sequence"/>
</dbReference>
<evidence type="ECO:0000313" key="1">
    <source>
        <dbReference type="EMBL" id="KAF4668043.1"/>
    </source>
</evidence>
<accession>A0A7J6M8Z7</accession>
<protein>
    <submittedName>
        <fullName evidence="1">Uncharacterized protein</fullName>
    </submittedName>
</protein>
<keyword evidence="2" id="KW-1185">Reference proteome</keyword>
<evidence type="ECO:0000313" key="2">
    <source>
        <dbReference type="Proteomes" id="UP000591131"/>
    </source>
</evidence>
<comment type="caution">
    <text evidence="1">The sequence shown here is derived from an EMBL/GenBank/DDBJ whole genome shotgun (WGS) entry which is preliminary data.</text>
</comment>
<dbReference type="Pfam" id="PF18143">
    <property type="entry name" value="HAD_SAK_2"/>
    <property type="match status" value="1"/>
</dbReference>
<dbReference type="AlphaFoldDB" id="A0A7J6M8Z7"/>
<organism evidence="1 2">
    <name type="scientific">Perkinsus chesapeaki</name>
    <name type="common">Clam parasite</name>
    <name type="synonym">Perkinsus andrewsi</name>
    <dbReference type="NCBI Taxonomy" id="330153"/>
    <lineage>
        <taxon>Eukaryota</taxon>
        <taxon>Sar</taxon>
        <taxon>Alveolata</taxon>
        <taxon>Perkinsozoa</taxon>
        <taxon>Perkinsea</taxon>
        <taxon>Perkinsida</taxon>
        <taxon>Perkinsidae</taxon>
        <taxon>Perkinsus</taxon>
    </lineage>
</organism>
<proteinExistence type="predicted"/>
<reference evidence="1 2" key="1">
    <citation type="submission" date="2020-04" db="EMBL/GenBank/DDBJ databases">
        <title>Perkinsus chesapeaki whole genome sequence.</title>
        <authorList>
            <person name="Bogema D.R."/>
        </authorList>
    </citation>
    <scope>NUCLEOTIDE SEQUENCE [LARGE SCALE GENOMIC DNA]</scope>
    <source>
        <strain evidence="1">ATCC PRA-425</strain>
    </source>
</reference>
<dbReference type="EMBL" id="JAAPAO010000198">
    <property type="protein sequence ID" value="KAF4668043.1"/>
    <property type="molecule type" value="Genomic_DNA"/>
</dbReference>
<gene>
    <name evidence="1" type="ORF">FOL47_003195</name>
</gene>